<dbReference type="InterPro" id="IPR031953">
    <property type="entry name" value="mRNA_decap_C"/>
</dbReference>
<feature type="compositionally biased region" description="Polar residues" evidence="6">
    <location>
        <begin position="448"/>
        <end position="475"/>
    </location>
</feature>
<dbReference type="Pfam" id="PF16741">
    <property type="entry name" value="mRNA_decap_C"/>
    <property type="match status" value="1"/>
</dbReference>
<gene>
    <name evidence="8" type="ORF">FBUS_01306</name>
</gene>
<dbReference type="SUPFAM" id="SSF50729">
    <property type="entry name" value="PH domain-like"/>
    <property type="match status" value="1"/>
</dbReference>
<dbReference type="PANTHER" id="PTHR16290">
    <property type="entry name" value="TRANSCRIPTION FACTOR SMIF DECAPPING ENZYME DCP1"/>
    <property type="match status" value="1"/>
</dbReference>
<protein>
    <recommendedName>
        <fullName evidence="7">mRNA-decapping enzyme C-terminal domain-containing protein</fullName>
    </recommendedName>
</protein>
<evidence type="ECO:0000256" key="1">
    <source>
        <dbReference type="ARBA" id="ARBA00004496"/>
    </source>
</evidence>
<feature type="compositionally biased region" description="Polar residues" evidence="6">
    <location>
        <begin position="392"/>
        <end position="403"/>
    </location>
</feature>
<feature type="compositionally biased region" description="Polar residues" evidence="6">
    <location>
        <begin position="175"/>
        <end position="188"/>
    </location>
</feature>
<dbReference type="Gene3D" id="2.30.29.30">
    <property type="entry name" value="Pleckstrin-homology domain (PH domain)/Phosphotyrosine-binding domain (PTB)"/>
    <property type="match status" value="1"/>
</dbReference>
<dbReference type="EMBL" id="LUCM01001025">
    <property type="protein sequence ID" value="KAA0199614.1"/>
    <property type="molecule type" value="Genomic_DNA"/>
</dbReference>
<accession>A0A8E0S232</accession>
<keyword evidence="9" id="KW-1185">Reference proteome</keyword>
<evidence type="ECO:0000313" key="9">
    <source>
        <dbReference type="Proteomes" id="UP000728185"/>
    </source>
</evidence>
<dbReference type="CDD" id="cd13182">
    <property type="entry name" value="EVH1-like_Dcp1"/>
    <property type="match status" value="1"/>
</dbReference>
<feature type="region of interest" description="Disordered" evidence="6">
    <location>
        <begin position="166"/>
        <end position="199"/>
    </location>
</feature>
<dbReference type="GO" id="GO:0003729">
    <property type="term" value="F:mRNA binding"/>
    <property type="evidence" value="ECO:0007669"/>
    <property type="project" value="TreeGrafter"/>
</dbReference>
<feature type="compositionally biased region" description="Basic residues" evidence="6">
    <location>
        <begin position="378"/>
        <end position="389"/>
    </location>
</feature>
<keyword evidence="5" id="KW-0866">Nonsense-mediated mRNA decay</keyword>
<reference evidence="8" key="1">
    <citation type="submission" date="2019-05" db="EMBL/GenBank/DDBJ databases">
        <title>Annotation for the trematode Fasciolopsis buski.</title>
        <authorList>
            <person name="Choi Y.-J."/>
        </authorList>
    </citation>
    <scope>NUCLEOTIDE SEQUENCE</scope>
    <source>
        <strain evidence="8">HT</strain>
        <tissue evidence="8">Whole worm</tissue>
    </source>
</reference>
<dbReference type="GO" id="GO:0000184">
    <property type="term" value="P:nuclear-transcribed mRNA catabolic process, nonsense-mediated decay"/>
    <property type="evidence" value="ECO:0007669"/>
    <property type="project" value="UniProtKB-KW"/>
</dbReference>
<dbReference type="PANTHER" id="PTHR16290:SF0">
    <property type="entry name" value="DECAPPING PROTEIN 1, ISOFORM A"/>
    <property type="match status" value="1"/>
</dbReference>
<evidence type="ECO:0000256" key="5">
    <source>
        <dbReference type="ARBA" id="ARBA00023161"/>
    </source>
</evidence>
<evidence type="ECO:0000256" key="4">
    <source>
        <dbReference type="ARBA" id="ARBA00022664"/>
    </source>
</evidence>
<dbReference type="GO" id="GO:0031087">
    <property type="term" value="P:deadenylation-independent decapping of nuclear-transcribed mRNA"/>
    <property type="evidence" value="ECO:0007669"/>
    <property type="project" value="TreeGrafter"/>
</dbReference>
<evidence type="ECO:0000313" key="8">
    <source>
        <dbReference type="EMBL" id="KAA0199614.1"/>
    </source>
</evidence>
<keyword evidence="4" id="KW-0507">mRNA processing</keyword>
<organism evidence="8 9">
    <name type="scientific">Fasciolopsis buskii</name>
    <dbReference type="NCBI Taxonomy" id="27845"/>
    <lineage>
        <taxon>Eukaryota</taxon>
        <taxon>Metazoa</taxon>
        <taxon>Spiralia</taxon>
        <taxon>Lophotrochozoa</taxon>
        <taxon>Platyhelminthes</taxon>
        <taxon>Trematoda</taxon>
        <taxon>Digenea</taxon>
        <taxon>Plagiorchiida</taxon>
        <taxon>Echinostomata</taxon>
        <taxon>Echinostomatoidea</taxon>
        <taxon>Fasciolidae</taxon>
        <taxon>Fasciolopsis</taxon>
    </lineage>
</organism>
<dbReference type="InterPro" id="IPR010334">
    <property type="entry name" value="Dcp1"/>
</dbReference>
<name>A0A8E0S232_9TREM</name>
<proteinExistence type="inferred from homology"/>
<dbReference type="GO" id="GO:0008047">
    <property type="term" value="F:enzyme activator activity"/>
    <property type="evidence" value="ECO:0007669"/>
    <property type="project" value="InterPro"/>
</dbReference>
<evidence type="ECO:0000259" key="7">
    <source>
        <dbReference type="Pfam" id="PF16741"/>
    </source>
</evidence>
<feature type="compositionally biased region" description="Basic and acidic residues" evidence="6">
    <location>
        <begin position="189"/>
        <end position="198"/>
    </location>
</feature>
<dbReference type="AlphaFoldDB" id="A0A8E0S232"/>
<evidence type="ECO:0000256" key="3">
    <source>
        <dbReference type="ARBA" id="ARBA00022490"/>
    </source>
</evidence>
<comment type="caution">
    <text evidence="8">The sequence shown here is derived from an EMBL/GenBank/DDBJ whole genome shotgun (WGS) entry which is preliminary data.</text>
</comment>
<sequence length="519" mass="57439">MVDESSLNVQVIKSYDPFCTQILDKSASAHVYTFQRDTKSWVKSKTGGVFFLYSRSKAPFYSFMILNRKSPDWNQMEYVSPALQLQLNAPFLLYKTAKAAFIFTDCCLTLSYSRMINDMGGVGLRPSLATDVKAKSSTTGNHKSLHSHAAAHSLSQLMDFIRRSGDSADERNPQRIASNLTPSNVQSGKTKDSTKSKMPEAPNLIEMLHKAEVDFNSKTSRDSGQNTAAAIWNRFFFVEPNITTELQRLRSACNIASLTSKGQNPVHTLSNGSVYITGLIILFKNCRPFLRLFIVYFPSLQNPVYLAGDEGTDESSTEDVSRRRTSFKGSIVPSPSVTDGAPQLTSSARLLSDLDAGYADDIDEAEDDDTLRSCSDKGHRKSRHHSRHHNPMDSTTISTNRSTWLGLGPDGDEVQDEPLVTPAMLISSSLSARSSPAVGSFAAPARQPNLTDSTKSYPNKVSECSTENPSPIKNNNDFTSGLTKEQLREALVHLIQNDDDFLHRIHSAYISSLERRIVK</sequence>
<feature type="domain" description="mRNA-decapping enzyme C-terminal" evidence="7">
    <location>
        <begin position="482"/>
        <end position="517"/>
    </location>
</feature>
<feature type="region of interest" description="Disordered" evidence="6">
    <location>
        <begin position="441"/>
        <end position="475"/>
    </location>
</feature>
<dbReference type="Gene3D" id="6.10.140.2030">
    <property type="match status" value="1"/>
</dbReference>
<evidence type="ECO:0000256" key="6">
    <source>
        <dbReference type="SAM" id="MobiDB-lite"/>
    </source>
</evidence>
<dbReference type="Proteomes" id="UP000728185">
    <property type="component" value="Unassembled WGS sequence"/>
</dbReference>
<dbReference type="Pfam" id="PF06058">
    <property type="entry name" value="DCP1"/>
    <property type="match status" value="1"/>
</dbReference>
<feature type="region of interest" description="Disordered" evidence="6">
    <location>
        <begin position="367"/>
        <end position="413"/>
    </location>
</feature>
<dbReference type="GO" id="GO:0006397">
    <property type="term" value="P:mRNA processing"/>
    <property type="evidence" value="ECO:0007669"/>
    <property type="project" value="UniProtKB-KW"/>
</dbReference>
<keyword evidence="3" id="KW-0963">Cytoplasm</keyword>
<feature type="compositionally biased region" description="Polar residues" evidence="6">
    <location>
        <begin position="333"/>
        <end position="344"/>
    </location>
</feature>
<dbReference type="GO" id="GO:0000290">
    <property type="term" value="P:deadenylation-dependent decapping of nuclear-transcribed mRNA"/>
    <property type="evidence" value="ECO:0007669"/>
    <property type="project" value="InterPro"/>
</dbReference>
<feature type="region of interest" description="Disordered" evidence="6">
    <location>
        <begin position="309"/>
        <end position="344"/>
    </location>
</feature>
<comment type="subcellular location">
    <subcellularLocation>
        <location evidence="1">Cytoplasm</location>
    </subcellularLocation>
</comment>
<dbReference type="GO" id="GO:0000932">
    <property type="term" value="C:P-body"/>
    <property type="evidence" value="ECO:0007669"/>
    <property type="project" value="TreeGrafter"/>
</dbReference>
<dbReference type="OrthoDB" id="440673at2759"/>
<evidence type="ECO:0000256" key="2">
    <source>
        <dbReference type="ARBA" id="ARBA00008778"/>
    </source>
</evidence>
<dbReference type="InterPro" id="IPR011993">
    <property type="entry name" value="PH-like_dom_sf"/>
</dbReference>
<comment type="similarity">
    <text evidence="2">Belongs to the DCP1 family.</text>
</comment>